<reference evidence="7 8" key="2">
    <citation type="journal article" date="2021" name="Syst. Appl. Microbiol.">
        <title>Phylogenetic classification of ten novel species belonging to the genus Bifidobacterium comprising B. phasiani sp. nov., B. pongonis sp. nov., B. saguinibicoloris sp. nov., B. colobi sp. nov., B. simiiventris sp. nov., B. santillanense sp. nov., B. miconis sp. nov., B. amazonense sp. nov., B. pluvialisilvae sp. nov., and B. miconisargentati sp. nov.</title>
        <authorList>
            <person name="Lugli G.A."/>
            <person name="Calvete-Torre I."/>
            <person name="Alessandri G."/>
            <person name="Milani C."/>
            <person name="Turroni F."/>
            <person name="Laiolo P."/>
            <person name="Ossiprandi M.C."/>
            <person name="Margolles A."/>
            <person name="Ruiz L."/>
            <person name="Ventura M."/>
        </authorList>
    </citation>
    <scope>NUCLEOTIDE SEQUENCE [LARGE SCALE GENOMIC DNA]</scope>
    <source>
        <strain evidence="7 8">MA1</strain>
    </source>
</reference>
<dbReference type="Pfam" id="PF21982">
    <property type="entry name" value="RecX_HTH1"/>
    <property type="match status" value="1"/>
</dbReference>
<dbReference type="PANTHER" id="PTHR33602:SF1">
    <property type="entry name" value="REGULATORY PROTEIN RECX FAMILY PROTEIN"/>
    <property type="match status" value="1"/>
</dbReference>
<comment type="subcellular location">
    <subcellularLocation>
        <location evidence="1">Cytoplasm</location>
    </subcellularLocation>
</comment>
<dbReference type="PANTHER" id="PTHR33602">
    <property type="entry name" value="REGULATORY PROTEIN RECX FAMILY PROTEIN"/>
    <property type="match status" value="1"/>
</dbReference>
<dbReference type="Proteomes" id="UP000710815">
    <property type="component" value="Unassembled WGS sequence"/>
</dbReference>
<dbReference type="RefSeq" id="WP_241514701.1">
    <property type="nucleotide sequence ID" value="NZ_JAFEJT020000061.1"/>
</dbReference>
<evidence type="ECO:0000259" key="6">
    <source>
        <dbReference type="Pfam" id="PF21982"/>
    </source>
</evidence>
<keyword evidence="4" id="KW-0963">Cytoplasm</keyword>
<proteinExistence type="inferred from homology"/>
<dbReference type="InterPro" id="IPR053926">
    <property type="entry name" value="RecX_HTH_1st"/>
</dbReference>
<keyword evidence="8" id="KW-1185">Reference proteome</keyword>
<accession>A0ABS9VXM4</accession>
<evidence type="ECO:0000256" key="1">
    <source>
        <dbReference type="ARBA" id="ARBA00004496"/>
    </source>
</evidence>
<dbReference type="EMBL" id="JAFEJT020000061">
    <property type="protein sequence ID" value="MCH9276869.1"/>
    <property type="molecule type" value="Genomic_DNA"/>
</dbReference>
<organism evidence="7 8">
    <name type="scientific">Bifidobacterium amazonense</name>
    <dbReference type="NCBI Taxonomy" id="2809027"/>
    <lineage>
        <taxon>Bacteria</taxon>
        <taxon>Bacillati</taxon>
        <taxon>Actinomycetota</taxon>
        <taxon>Actinomycetes</taxon>
        <taxon>Bifidobacteriales</taxon>
        <taxon>Bifidobacteriaceae</taxon>
        <taxon>Bifidobacterium</taxon>
    </lineage>
</organism>
<comment type="caution">
    <text evidence="7">The sequence shown here is derived from an EMBL/GenBank/DDBJ whole genome shotgun (WGS) entry which is preliminary data.</text>
</comment>
<feature type="domain" description="RecX first three-helical" evidence="6">
    <location>
        <begin position="55"/>
        <end position="94"/>
    </location>
</feature>
<dbReference type="Gene3D" id="1.10.10.10">
    <property type="entry name" value="Winged helix-like DNA-binding domain superfamily/Winged helix DNA-binding domain"/>
    <property type="match status" value="1"/>
</dbReference>
<comment type="similarity">
    <text evidence="2">Belongs to the RecX family.</text>
</comment>
<evidence type="ECO:0000313" key="7">
    <source>
        <dbReference type="EMBL" id="MCH9276869.1"/>
    </source>
</evidence>
<reference evidence="7 8" key="1">
    <citation type="journal article" date="2021" name="Environ. Microbiol.">
        <title>Genetic insights into the dark matter of the mammalian gut microbiota through targeted genome reconstruction.</title>
        <authorList>
            <person name="Lugli G.A."/>
            <person name="Alessandri G."/>
            <person name="Milani C."/>
            <person name="Viappiani A."/>
            <person name="Fontana F."/>
            <person name="Tarracchini C."/>
            <person name="Mancabelli L."/>
            <person name="Argentini C."/>
            <person name="Ruiz L."/>
            <person name="Margolles A."/>
            <person name="van Sinderen D."/>
            <person name="Turroni F."/>
            <person name="Ventura M."/>
        </authorList>
    </citation>
    <scope>NUCLEOTIDE SEQUENCE [LARGE SCALE GENOMIC DNA]</scope>
    <source>
        <strain evidence="7 8">MA1</strain>
    </source>
</reference>
<evidence type="ECO:0000256" key="4">
    <source>
        <dbReference type="ARBA" id="ARBA00022490"/>
    </source>
</evidence>
<evidence type="ECO:0000256" key="5">
    <source>
        <dbReference type="SAM" id="MobiDB-lite"/>
    </source>
</evidence>
<dbReference type="InterPro" id="IPR036388">
    <property type="entry name" value="WH-like_DNA-bd_sf"/>
</dbReference>
<sequence length="199" mass="21920">MISAEEFLRAHPVGPEADAAAPAESRGGGRARLPMRSRSSWSVRGVDDPMDVDACREAALRLLDAAPRSSGTLRERLTDRGYDADVVEAVILRLAQVRLIDDEAYARSAVRYCAARLMGGRGAAAELARRGVDRGMAQRIVTQAESEGVFEEAAWELGRRYAAKTEGMDPERRRRRFWAAGGRKGHAPDVLRRVAQELF</sequence>
<protein>
    <recommendedName>
        <fullName evidence="3">Regulatory protein RecX</fullName>
    </recommendedName>
</protein>
<dbReference type="InterPro" id="IPR003783">
    <property type="entry name" value="Regulatory_RecX"/>
</dbReference>
<name>A0ABS9VXM4_9BIFI</name>
<evidence type="ECO:0000256" key="2">
    <source>
        <dbReference type="ARBA" id="ARBA00009695"/>
    </source>
</evidence>
<feature type="region of interest" description="Disordered" evidence="5">
    <location>
        <begin position="13"/>
        <end position="42"/>
    </location>
</feature>
<gene>
    <name evidence="7" type="ORF">JS533_011400</name>
</gene>
<evidence type="ECO:0000313" key="8">
    <source>
        <dbReference type="Proteomes" id="UP000710815"/>
    </source>
</evidence>
<evidence type="ECO:0000256" key="3">
    <source>
        <dbReference type="ARBA" id="ARBA00018111"/>
    </source>
</evidence>